<dbReference type="RefSeq" id="WP_100257241.1">
    <property type="nucleotide sequence ID" value="NZ_CP011797.1"/>
</dbReference>
<name>A0A2K8KS85_9GAMM</name>
<dbReference type="PANTHER" id="PTHR43586">
    <property type="entry name" value="CYSTEINE DESULFURASE"/>
    <property type="match status" value="1"/>
</dbReference>
<proteinExistence type="predicted"/>
<dbReference type="InterPro" id="IPR015421">
    <property type="entry name" value="PyrdxlP-dep_Trfase_major"/>
</dbReference>
<organism evidence="4 5">
    <name type="scientific">Reinekea forsetii</name>
    <dbReference type="NCBI Taxonomy" id="1336806"/>
    <lineage>
        <taxon>Bacteria</taxon>
        <taxon>Pseudomonadati</taxon>
        <taxon>Pseudomonadota</taxon>
        <taxon>Gammaproteobacteria</taxon>
        <taxon>Oceanospirillales</taxon>
        <taxon>Saccharospirillaceae</taxon>
        <taxon>Reinekea</taxon>
    </lineage>
</organism>
<reference evidence="4 5" key="1">
    <citation type="journal article" date="2017" name="Environ. Microbiol.">
        <title>Genomic and physiological analyses of 'Reinekea forsetii' reveal a versatile opportunistic lifestyle during spring algae blooms.</title>
        <authorList>
            <person name="Avci B."/>
            <person name="Hahnke R.L."/>
            <person name="Chafee M."/>
            <person name="Fischer T."/>
            <person name="Gruber-Vodicka H."/>
            <person name="Tegetmeyer H.E."/>
            <person name="Harder J."/>
            <person name="Fuchs B.M."/>
            <person name="Amann R.I."/>
            <person name="Teeling H."/>
        </authorList>
    </citation>
    <scope>NUCLEOTIDE SEQUENCE [LARGE SCALE GENOMIC DNA]</scope>
    <source>
        <strain evidence="4 5">Hel1_31_D35</strain>
    </source>
</reference>
<dbReference type="InterPro" id="IPR015424">
    <property type="entry name" value="PyrdxlP-dep_Trfase"/>
</dbReference>
<dbReference type="EMBL" id="CP011797">
    <property type="protein sequence ID" value="ATX76939.1"/>
    <property type="molecule type" value="Genomic_DNA"/>
</dbReference>
<keyword evidence="5" id="KW-1185">Reference proteome</keyword>
<dbReference type="SUPFAM" id="SSF53383">
    <property type="entry name" value="PLP-dependent transferases"/>
    <property type="match status" value="1"/>
</dbReference>
<dbReference type="Gene3D" id="3.90.1150.10">
    <property type="entry name" value="Aspartate Aminotransferase, domain 1"/>
    <property type="match status" value="1"/>
</dbReference>
<evidence type="ECO:0000256" key="1">
    <source>
        <dbReference type="ARBA" id="ARBA00022898"/>
    </source>
</evidence>
<feature type="region of interest" description="Disordered" evidence="2">
    <location>
        <begin position="1"/>
        <end position="28"/>
    </location>
</feature>
<evidence type="ECO:0000259" key="3">
    <source>
        <dbReference type="Pfam" id="PF00266"/>
    </source>
</evidence>
<keyword evidence="1" id="KW-0663">Pyridoxal phosphate</keyword>
<dbReference type="AlphaFoldDB" id="A0A2K8KS85"/>
<dbReference type="Gene3D" id="3.40.640.10">
    <property type="entry name" value="Type I PLP-dependent aspartate aminotransferase-like (Major domain)"/>
    <property type="match status" value="1"/>
</dbReference>
<gene>
    <name evidence="4" type="ORF">REIFOR_01801</name>
</gene>
<dbReference type="EC" id="2.8.1.7" evidence="4"/>
<feature type="compositionally biased region" description="Low complexity" evidence="2">
    <location>
        <begin position="1"/>
        <end position="16"/>
    </location>
</feature>
<accession>A0A2K8KS85</accession>
<dbReference type="Proteomes" id="UP000229757">
    <property type="component" value="Chromosome"/>
</dbReference>
<protein>
    <submittedName>
        <fullName evidence="4">Aminotransferase</fullName>
        <ecNumber evidence="4">2.8.1.7</ecNumber>
    </submittedName>
</protein>
<sequence>MSVSLSRSAQPSSASAVEAASTNAEGEPDRAYWQGIQANIIEDRQNPDRLYADWTASGRLYRPIEQRISELAGQIMANTHTEDSYTGREMSRYLAQAHERIKAHVRADSNDVLLNVGTGMTGALAKLMRLLGWWSHESHRQLILDNLAERPLVYITHREHHSNQTMWLESLAELRLIPALDGDEIDLAWLEQDLLREAKRKIKVASVTAASNVTGIVTPYRDIARLMHAQGGLAFVDFAASAPYVDIDMHPNADEWLDAIYFSPHKFLGGPGSNGVLVFNQALYQNRIPDQPGGGTVLWTNPWGEHRFIKDIEQRESGGTPGILQTLRTALAIQLKEEMGTERIAAREAWLNQRLFARLSAMPAVRVLSDQHRDRLSVFSIVFANLDYRSAVQRLSDRFYIESRGGCACAGTYGHHLLAIDQCTSNAITAGLDEACPTDKPGWVRISLHPSMSAAQLDRLADAIGAVAQLSVDQTPLPRTPAADFWTTLS</sequence>
<dbReference type="InterPro" id="IPR000192">
    <property type="entry name" value="Aminotrans_V_dom"/>
</dbReference>
<dbReference type="GO" id="GO:0008483">
    <property type="term" value="F:transaminase activity"/>
    <property type="evidence" value="ECO:0007669"/>
    <property type="project" value="UniProtKB-KW"/>
</dbReference>
<keyword evidence="4" id="KW-0808">Transferase</keyword>
<dbReference type="OrthoDB" id="9804366at2"/>
<evidence type="ECO:0000313" key="5">
    <source>
        <dbReference type="Proteomes" id="UP000229757"/>
    </source>
</evidence>
<dbReference type="KEGG" id="rfo:REIFOR_01801"/>
<dbReference type="PANTHER" id="PTHR43586:SF8">
    <property type="entry name" value="CYSTEINE DESULFURASE 1, CHLOROPLASTIC"/>
    <property type="match status" value="1"/>
</dbReference>
<dbReference type="GO" id="GO:0031071">
    <property type="term" value="F:cysteine desulfurase activity"/>
    <property type="evidence" value="ECO:0007669"/>
    <property type="project" value="UniProtKB-EC"/>
</dbReference>
<dbReference type="Pfam" id="PF00266">
    <property type="entry name" value="Aminotran_5"/>
    <property type="match status" value="1"/>
</dbReference>
<evidence type="ECO:0000313" key="4">
    <source>
        <dbReference type="EMBL" id="ATX76939.1"/>
    </source>
</evidence>
<dbReference type="InterPro" id="IPR015422">
    <property type="entry name" value="PyrdxlP-dep_Trfase_small"/>
</dbReference>
<keyword evidence="4" id="KW-0032">Aminotransferase</keyword>
<feature type="domain" description="Aminotransferase class V" evidence="3">
    <location>
        <begin position="51"/>
        <end position="460"/>
    </location>
</feature>
<evidence type="ECO:0000256" key="2">
    <source>
        <dbReference type="SAM" id="MobiDB-lite"/>
    </source>
</evidence>